<dbReference type="PANTHER" id="PTHR31435">
    <property type="entry name" value="PROTEIN NATD1"/>
    <property type="match status" value="1"/>
</dbReference>
<proteinExistence type="predicted"/>
<dbReference type="EMBL" id="LDRT01000027">
    <property type="protein sequence ID" value="KTR95627.1"/>
    <property type="molecule type" value="Genomic_DNA"/>
</dbReference>
<dbReference type="InterPro" id="IPR016181">
    <property type="entry name" value="Acyl_CoA_acyltransferase"/>
</dbReference>
<dbReference type="InterPro" id="IPR031165">
    <property type="entry name" value="GNAT_YJDJ"/>
</dbReference>
<gene>
    <name evidence="2" type="ORF">NS220_04905</name>
</gene>
<protein>
    <submittedName>
        <fullName evidence="2">Acetyltransferase</fullName>
    </submittedName>
</protein>
<dbReference type="OrthoDB" id="5405911at2"/>
<dbReference type="SUPFAM" id="SSF55729">
    <property type="entry name" value="Acyl-CoA N-acyltransferases (Nat)"/>
    <property type="match status" value="1"/>
</dbReference>
<comment type="caution">
    <text evidence="2">The sequence shown here is derived from an EMBL/GenBank/DDBJ whole genome shotgun (WGS) entry which is preliminary data.</text>
</comment>
<dbReference type="PROSITE" id="PS51729">
    <property type="entry name" value="GNAT_YJDJ"/>
    <property type="match status" value="1"/>
</dbReference>
<dbReference type="Gene3D" id="3.40.630.30">
    <property type="match status" value="1"/>
</dbReference>
<name>A0A147EZ01_MICTE</name>
<dbReference type="PANTHER" id="PTHR31435:SF10">
    <property type="entry name" value="BSR4717 PROTEIN"/>
    <property type="match status" value="1"/>
</dbReference>
<sequence length="112" mass="12096">MTDAPTVTRNDEARRYEIHVGDELGGFLEFRPAGEGRVVLPHTEIDPSFKGRGLGSTLASDALADLARRGDSIIPSCPFVAHYLREHDVPGLVIEWPQDSDAADSADPSEPA</sequence>
<evidence type="ECO:0000313" key="2">
    <source>
        <dbReference type="EMBL" id="KTR95627.1"/>
    </source>
</evidence>
<keyword evidence="2" id="KW-0808">Transferase</keyword>
<evidence type="ECO:0000259" key="1">
    <source>
        <dbReference type="PROSITE" id="PS51729"/>
    </source>
</evidence>
<feature type="domain" description="N-acetyltransferase" evidence="1">
    <location>
        <begin position="8"/>
        <end position="95"/>
    </location>
</feature>
<dbReference type="GO" id="GO:0016740">
    <property type="term" value="F:transferase activity"/>
    <property type="evidence" value="ECO:0007669"/>
    <property type="project" value="UniProtKB-KW"/>
</dbReference>
<dbReference type="AlphaFoldDB" id="A0A147EZ01"/>
<dbReference type="PATRIC" id="fig|2033.6.peg.1907"/>
<accession>A0A147EZ01</accession>
<dbReference type="RefSeq" id="WP_058622972.1">
    <property type="nucleotide sequence ID" value="NZ_LDRT01000027.1"/>
</dbReference>
<dbReference type="Pfam" id="PF14542">
    <property type="entry name" value="Acetyltransf_CG"/>
    <property type="match status" value="1"/>
</dbReference>
<dbReference type="Proteomes" id="UP000075025">
    <property type="component" value="Unassembled WGS sequence"/>
</dbReference>
<evidence type="ECO:0000313" key="3">
    <source>
        <dbReference type="Proteomes" id="UP000075025"/>
    </source>
</evidence>
<dbReference type="InterPro" id="IPR045057">
    <property type="entry name" value="Gcn5-rel_NAT"/>
</dbReference>
<reference evidence="2 3" key="1">
    <citation type="journal article" date="2016" name="Front. Microbiol.">
        <title>Genomic Resource of Rice Seed Associated Bacteria.</title>
        <authorList>
            <person name="Midha S."/>
            <person name="Bansal K."/>
            <person name="Sharma S."/>
            <person name="Kumar N."/>
            <person name="Patil P.P."/>
            <person name="Chaudhry V."/>
            <person name="Patil P.B."/>
        </authorList>
    </citation>
    <scope>NUCLEOTIDE SEQUENCE [LARGE SCALE GENOMIC DNA]</scope>
    <source>
        <strain evidence="2 3">NS220</strain>
    </source>
</reference>
<organism evidence="2 3">
    <name type="scientific">Microbacterium testaceum</name>
    <name type="common">Aureobacterium testaceum</name>
    <name type="synonym">Brevibacterium testaceum</name>
    <dbReference type="NCBI Taxonomy" id="2033"/>
    <lineage>
        <taxon>Bacteria</taxon>
        <taxon>Bacillati</taxon>
        <taxon>Actinomycetota</taxon>
        <taxon>Actinomycetes</taxon>
        <taxon>Micrococcales</taxon>
        <taxon>Microbacteriaceae</taxon>
        <taxon>Microbacterium</taxon>
    </lineage>
</organism>